<comment type="caution">
    <text evidence="2">The sequence shown here is derived from an EMBL/GenBank/DDBJ whole genome shotgun (WGS) entry which is preliminary data.</text>
</comment>
<keyword evidence="1" id="KW-0812">Transmembrane</keyword>
<feature type="transmembrane region" description="Helical" evidence="1">
    <location>
        <begin position="190"/>
        <end position="210"/>
    </location>
</feature>
<protein>
    <recommendedName>
        <fullName evidence="4">Small-conductance mechanosensitive ion channel</fullName>
    </recommendedName>
</protein>
<evidence type="ECO:0000313" key="2">
    <source>
        <dbReference type="EMBL" id="OHA95998.1"/>
    </source>
</evidence>
<dbReference type="InterPro" id="IPR008910">
    <property type="entry name" value="MSC_TM_helix"/>
</dbReference>
<dbReference type="Pfam" id="PF05552">
    <property type="entry name" value="MS_channel_1st_1"/>
    <property type="match status" value="2"/>
</dbReference>
<organism evidence="2 3">
    <name type="scientific">Candidatus Zambryskibacteria bacterium RIFCSPHIGHO2_02_FULL_43_14</name>
    <dbReference type="NCBI Taxonomy" id="1802748"/>
    <lineage>
        <taxon>Bacteria</taxon>
        <taxon>Candidatus Zambryskiibacteriota</taxon>
    </lineage>
</organism>
<dbReference type="EMBL" id="MHVR01000013">
    <property type="protein sequence ID" value="OHA95998.1"/>
    <property type="molecule type" value="Genomic_DNA"/>
</dbReference>
<dbReference type="Gene3D" id="1.10.287.1260">
    <property type="match status" value="2"/>
</dbReference>
<dbReference type="PANTHER" id="PTHR30221:SF1">
    <property type="entry name" value="SMALL-CONDUCTANCE MECHANOSENSITIVE CHANNEL"/>
    <property type="match status" value="1"/>
</dbReference>
<reference evidence="2 3" key="1">
    <citation type="journal article" date="2016" name="Nat. Commun.">
        <title>Thousands of microbial genomes shed light on interconnected biogeochemical processes in an aquifer system.</title>
        <authorList>
            <person name="Anantharaman K."/>
            <person name="Brown C.T."/>
            <person name="Hug L.A."/>
            <person name="Sharon I."/>
            <person name="Castelle C.J."/>
            <person name="Probst A.J."/>
            <person name="Thomas B.C."/>
            <person name="Singh A."/>
            <person name="Wilkins M.J."/>
            <person name="Karaoz U."/>
            <person name="Brodie E.L."/>
            <person name="Williams K.H."/>
            <person name="Hubbard S.S."/>
            <person name="Banfield J.F."/>
        </authorList>
    </citation>
    <scope>NUCLEOTIDE SEQUENCE [LARGE SCALE GENOMIC DNA]</scope>
</reference>
<proteinExistence type="predicted"/>
<feature type="transmembrane region" description="Helical" evidence="1">
    <location>
        <begin position="82"/>
        <end position="104"/>
    </location>
</feature>
<keyword evidence="1" id="KW-0472">Membrane</keyword>
<evidence type="ECO:0008006" key="4">
    <source>
        <dbReference type="Google" id="ProtNLM"/>
    </source>
</evidence>
<evidence type="ECO:0000313" key="3">
    <source>
        <dbReference type="Proteomes" id="UP000178175"/>
    </source>
</evidence>
<accession>A0A1G2TG25</accession>
<dbReference type="InterPro" id="IPR045275">
    <property type="entry name" value="MscS_archaea/bacteria_type"/>
</dbReference>
<keyword evidence="1" id="KW-1133">Transmembrane helix</keyword>
<dbReference type="Proteomes" id="UP000178175">
    <property type="component" value="Unassembled WGS sequence"/>
</dbReference>
<feature type="transmembrane region" description="Helical" evidence="1">
    <location>
        <begin position="20"/>
        <end position="45"/>
    </location>
</feature>
<dbReference type="AlphaFoldDB" id="A0A1G2TG25"/>
<feature type="transmembrane region" description="Helical" evidence="1">
    <location>
        <begin position="166"/>
        <end position="184"/>
    </location>
</feature>
<gene>
    <name evidence="2" type="ORF">A3C70_01075</name>
</gene>
<dbReference type="PANTHER" id="PTHR30221">
    <property type="entry name" value="SMALL-CONDUCTANCE MECHANOSENSITIVE CHANNEL"/>
    <property type="match status" value="1"/>
</dbReference>
<evidence type="ECO:0000256" key="1">
    <source>
        <dbReference type="SAM" id="Phobius"/>
    </source>
</evidence>
<sequence>MLLNTWGQVLALSFQNLWLGVAGFVPNLVIAIIILILGWLVGTLFGRAIWQVFKSLKIDDALRRTGFESFVRRGGIDLDSGAFVGGLVKWFVIVIFLVAALDVLGLSQVNFFLQDVVLGYLPRVLAAALVLLVAGVIGDVTGRVVVTAAKTAGVESAHFVGAVARWAIWVFAVLVALSHLGIAAAFSQTLFTGIVIAVSLALGLSFGLGGQEAASRFIERLRNEMSGKHNG</sequence>
<dbReference type="GO" id="GO:0008381">
    <property type="term" value="F:mechanosensitive monoatomic ion channel activity"/>
    <property type="evidence" value="ECO:0007669"/>
    <property type="project" value="InterPro"/>
</dbReference>
<feature type="transmembrane region" description="Helical" evidence="1">
    <location>
        <begin position="124"/>
        <end position="146"/>
    </location>
</feature>
<name>A0A1G2TG25_9BACT</name>